<organism evidence="2 3">
    <name type="scientific">Saliterribacillus persicus</name>
    <dbReference type="NCBI Taxonomy" id="930114"/>
    <lineage>
        <taxon>Bacteria</taxon>
        <taxon>Bacillati</taxon>
        <taxon>Bacillota</taxon>
        <taxon>Bacilli</taxon>
        <taxon>Bacillales</taxon>
        <taxon>Bacillaceae</taxon>
        <taxon>Saliterribacillus</taxon>
    </lineage>
</organism>
<dbReference type="Pfam" id="PF11188">
    <property type="entry name" value="DUF2975"/>
    <property type="match status" value="1"/>
</dbReference>
<feature type="transmembrane region" description="Helical" evidence="1">
    <location>
        <begin position="118"/>
        <end position="140"/>
    </location>
</feature>
<dbReference type="RefSeq" id="WP_114354587.1">
    <property type="nucleotide sequence ID" value="NZ_QPJJ01000026.1"/>
</dbReference>
<keyword evidence="1" id="KW-1133">Transmembrane helix</keyword>
<keyword evidence="3" id="KW-1185">Reference proteome</keyword>
<feature type="transmembrane region" description="Helical" evidence="1">
    <location>
        <begin position="47"/>
        <end position="72"/>
    </location>
</feature>
<proteinExistence type="predicted"/>
<evidence type="ECO:0000313" key="2">
    <source>
        <dbReference type="EMBL" id="RCW62514.1"/>
    </source>
</evidence>
<keyword evidence="1" id="KW-0472">Membrane</keyword>
<evidence type="ECO:0000313" key="3">
    <source>
        <dbReference type="Proteomes" id="UP000252585"/>
    </source>
</evidence>
<dbReference type="OrthoDB" id="1100174at2"/>
<sequence length="158" mass="17856">MNKIPTTFLKICIFIIGSLLLLFCIFALSTLAVYTAESYPEYSHLRFPVLIGIYLTAIPFYLGLYEAYKLLIIIEKKQPFSNFTRKSLTNIKWYARIIVLLYLVGMFFLGFQNALHPGIGIIGFIIIFASSIISIFAEVLKGLLQNATSLKAENDLTV</sequence>
<reference evidence="2 3" key="1">
    <citation type="submission" date="2018-07" db="EMBL/GenBank/DDBJ databases">
        <title>Genomic Encyclopedia of Type Strains, Phase IV (KMG-IV): sequencing the most valuable type-strain genomes for metagenomic binning, comparative biology and taxonomic classification.</title>
        <authorList>
            <person name="Goeker M."/>
        </authorList>
    </citation>
    <scope>NUCLEOTIDE SEQUENCE [LARGE SCALE GENOMIC DNA]</scope>
    <source>
        <strain evidence="2 3">DSM 27696</strain>
    </source>
</reference>
<dbReference type="Proteomes" id="UP000252585">
    <property type="component" value="Unassembled WGS sequence"/>
</dbReference>
<feature type="transmembrane region" description="Helical" evidence="1">
    <location>
        <begin position="12"/>
        <end position="35"/>
    </location>
</feature>
<evidence type="ECO:0000256" key="1">
    <source>
        <dbReference type="SAM" id="Phobius"/>
    </source>
</evidence>
<dbReference type="InterPro" id="IPR021354">
    <property type="entry name" value="DUF2975"/>
</dbReference>
<name>A0A368X8Z1_9BACI</name>
<dbReference type="AlphaFoldDB" id="A0A368X8Z1"/>
<comment type="caution">
    <text evidence="2">The sequence shown here is derived from an EMBL/GenBank/DDBJ whole genome shotgun (WGS) entry which is preliminary data.</text>
</comment>
<feature type="transmembrane region" description="Helical" evidence="1">
    <location>
        <begin position="93"/>
        <end position="112"/>
    </location>
</feature>
<accession>A0A368X8Z1</accession>
<dbReference type="EMBL" id="QPJJ01000026">
    <property type="protein sequence ID" value="RCW62514.1"/>
    <property type="molecule type" value="Genomic_DNA"/>
</dbReference>
<keyword evidence="1" id="KW-0812">Transmembrane</keyword>
<protein>
    <submittedName>
        <fullName evidence="2">DUF2975 family protein</fullName>
    </submittedName>
</protein>
<gene>
    <name evidence="2" type="ORF">DFR57_1261</name>
</gene>